<dbReference type="SMART" id="SM00869">
    <property type="entry name" value="Autotransporter"/>
    <property type="match status" value="1"/>
</dbReference>
<reference evidence="3 4" key="1">
    <citation type="journal article" date="2015" name="Int. J. Syst. Evol. Microbiol.">
        <title>Sphingomonas hengshuiensis sp. nov., isolated from lake wetland.</title>
        <authorList>
            <person name="Wei S."/>
            <person name="Wang T."/>
            <person name="Liu H."/>
            <person name="Zhang C."/>
            <person name="Guo J."/>
            <person name="Wang Q."/>
            <person name="Liang K."/>
            <person name="Zhang Z."/>
        </authorList>
    </citation>
    <scope>NUCLEOTIDE SEQUENCE [LARGE SCALE GENOMIC DNA]</scope>
    <source>
        <strain evidence="3 4">WHSC-8</strain>
    </source>
</reference>
<feature type="compositionally biased region" description="Gly residues" evidence="1">
    <location>
        <begin position="367"/>
        <end position="380"/>
    </location>
</feature>
<evidence type="ECO:0000313" key="4">
    <source>
        <dbReference type="Proteomes" id="UP000032300"/>
    </source>
</evidence>
<dbReference type="EMBL" id="CP010836">
    <property type="protein sequence ID" value="AJP71303.1"/>
    <property type="molecule type" value="Genomic_DNA"/>
</dbReference>
<dbReference type="InterPro" id="IPR036709">
    <property type="entry name" value="Autotransporte_beta_dom_sf"/>
</dbReference>
<organism evidence="3 4">
    <name type="scientific">Sphingomonas hengshuiensis</name>
    <dbReference type="NCBI Taxonomy" id="1609977"/>
    <lineage>
        <taxon>Bacteria</taxon>
        <taxon>Pseudomonadati</taxon>
        <taxon>Pseudomonadota</taxon>
        <taxon>Alphaproteobacteria</taxon>
        <taxon>Sphingomonadales</taxon>
        <taxon>Sphingomonadaceae</taxon>
        <taxon>Sphingomonas</taxon>
    </lineage>
</organism>
<keyword evidence="4" id="KW-1185">Reference proteome</keyword>
<evidence type="ECO:0000256" key="1">
    <source>
        <dbReference type="SAM" id="MobiDB-lite"/>
    </source>
</evidence>
<dbReference type="InterPro" id="IPR005546">
    <property type="entry name" value="Autotransporte_beta"/>
</dbReference>
<sequence length="2138" mass="205055">MGAAAQTADGPTIVDGNGGGGYVLTTQIAQSPANPDVVNTSSSNPGISVSGTTVTVGSSATDTLLTNFSTVGGAGSGGGAGLGGVFYVDTGMNLVLNNVSFSSNTTTGGTGGVTTTGGSLNGLVATSLASPGNAGADADSTFAYLSGGDGGDGYTGHDGGATTNAVGGNGGKGGNGSDGSTVTNDTVMAAAQTVWDAAWVAKDIHDASDYTVAAASFTALAAAAAPNPITAGLATQFTALAALFTEMAAAEGAKELIDASWLAAQTAWTLAVTIDAYVVGSAGNGGGGGSGGDGAEGTDFFGGGTGGAGGLGGDAAGSGGAVGGDGGDGGAGGAGGFGAGGGSGGTGAEGGTSASGSNRSGADGADGEGGTGGFGGGVGSSGTQDNGDGTYGAGGGGGSGYGGAIFVNTGASLSITGNSTFVDNATLAGSSENGGVAGDTAGSDIFMMKGSTVTLAPGVGNTITFFGTIADDSASSIADAAYAAGDGASLVVTGGGTVQFFGANTYSGTTYINGATLQADHGVGVNTASHVAFDGTGSINNALSTLNAGVWLTSGTLTRRIGTLDTQISWGGSGGFAATESGLTLNFGSINGGLGQNLTWGSGSFVPVGSTLIFGSDAVDATGVVTFKNTINLNGNQGQIAVYDNVAAGDYANISGNVTNGTLLVGDTDYSGTLYLTGQNTLTGLTVQNGTVSTLLGGTVGQMMNSAEGGFLTVTGGQVILGGAEKLTSVNLFSGTGLTAYGALTTNDITNAGTILAKSTLNAGAIRNSGSLSVTGAVTSGTIDNLGTIALGSDATTGAITNSGSFAVTGTLSTAGAAIDNSSTALLAIGGNLLSGTVSNQGTLTVAGTAATDIVTNSGQMSVQKAATTGAIVNTGTLAFGADVTAGTITNSGTLGVTGNATTAAIANATGAMLAIDGTLATAGNSVTNAGTMSVGGNLLSGTVSNQGTLTVAGTAATDIVTNSGQMSVQKAATTGAIVNTGTLAFGADVTAGTITNSGTLGVTGNATTAAIANATGAMLAIDSTLATAGNSVTNAGTMSVGGNASTGAIANTGTLTLASTAQIGTLTNAGTAYLNGTTSSARVVNSGLLVQAAALTSSDTVANTSGAQWNLGADLTSAGVVTNDGTLVVVGDGSSAAAHTITTAGFGGAGTGVVALGGLDGTVANTLTIDQSGDSMYAGIFTGAGSLVKAGAGTLSLTGASTFAGGLSVTAGTVDTTGGGTLADTLAITVAQGASLVMGTNDLVGSIANAGTLTATADLGLTTLVNSGTAAINQLLAVSGDVTNTADATITLAPTATTRIAGSLTNGGTLTNAGELSAAGATANTGTVTLSSGSSTTLASLTNSGSLTARGSLTVVGAVDNSGTMTLDTGSTPVLGSLINSGTVTASDLLTVVGSYTQNAGTVTASGGLATGTLSGTGGEINLAGSTYTLNQTANGTYSGSVVGGGAVTKYGTGTLTLNGAADSFAASSLTIYAGGVTVTTEDLLDAALEVEIGSAGTLTLAADQAIRNLTGTGTLDIGTSNLTLADGGAFDGTIAGTGTIGVSAGALTLNSAVNNTGGTFTAGSGSVVTVGDSGSLTTTDLEITGGTLNLLGTATATTTTVSNGATLHLGNGTDLGTTGADTGTLTSTNTYVTGGSSITGNGAVSGTVYVGGASAGTIAPGNSPGILSFTNLVLENNATVAMQIDGSAGAGNTGGNDLIVVTGALALSGSATLAITKSVATDFTLALGQQVQLFSFAPGQVSGHFGAVSMTGYTQSGIFNLATGTLIGLGSYTPSSFTAAISTSANQAAIVKALMVSDAGGVPQYYGGNLMPVVTSALASNPAKVGAVFARWSPEAYAGITDQMKLSVLDNLPELGGYDTLTPGRTFATGAFNRSQIDGADQPGYAQNTFRDNGFNLGVAHQFSFAQATLSYGHSDGSFYGTNMSARTRGDQVGLGVSAPVAFDQALRLTGRVIYGGYTSKGTRGTNSGAASFSGVKSNIFTYGAGVEYRKQSGPLRWNTSVELLGMHERMSGFAEYGAGGGRAEMLDLMTVERMTQDAYVGRLATTVGYTLSPVVEIYAAGTYDHEFGRQLTDITARVSVEDTSFTVANTGLSRDRFSVGGGMKLSVSQQVQVNLNAGAGANASYRFGGSVRLKF</sequence>
<name>A0A7U4J6T7_9SPHN</name>
<dbReference type="KEGG" id="sphi:TS85_05130"/>
<dbReference type="Gene3D" id="2.160.20.20">
    <property type="match status" value="1"/>
</dbReference>
<evidence type="ECO:0000259" key="2">
    <source>
        <dbReference type="PROSITE" id="PS51208"/>
    </source>
</evidence>
<dbReference type="InterPro" id="IPR011050">
    <property type="entry name" value="Pectin_lyase_fold/virulence"/>
</dbReference>
<dbReference type="InterPro" id="IPR012332">
    <property type="entry name" value="Autotransporter_pectin_lyase_C"/>
</dbReference>
<gene>
    <name evidence="3" type="ORF">TS85_05130</name>
</gene>
<feature type="compositionally biased region" description="Low complexity" evidence="1">
    <location>
        <begin position="351"/>
        <end position="363"/>
    </location>
</feature>
<dbReference type="SUPFAM" id="SSF103515">
    <property type="entry name" value="Autotransporter"/>
    <property type="match status" value="1"/>
</dbReference>
<feature type="region of interest" description="Disordered" evidence="1">
    <location>
        <begin position="343"/>
        <end position="391"/>
    </location>
</feature>
<dbReference type="SUPFAM" id="SSF51126">
    <property type="entry name" value="Pectin lyase-like"/>
    <property type="match status" value="1"/>
</dbReference>
<dbReference type="Proteomes" id="UP000032300">
    <property type="component" value="Chromosome"/>
</dbReference>
<evidence type="ECO:0000313" key="3">
    <source>
        <dbReference type="EMBL" id="AJP71303.1"/>
    </source>
</evidence>
<accession>A0A7U4J6T7</accession>
<dbReference type="PROSITE" id="PS51208">
    <property type="entry name" value="AUTOTRANSPORTER"/>
    <property type="match status" value="1"/>
</dbReference>
<protein>
    <recommendedName>
        <fullName evidence="2">Autotransporter domain-containing protein</fullName>
    </recommendedName>
</protein>
<proteinExistence type="predicted"/>
<feature type="domain" description="Autotransporter" evidence="2">
    <location>
        <begin position="1861"/>
        <end position="2138"/>
    </location>
</feature>
<reference evidence="3 4" key="2">
    <citation type="submission" date="2015-02" db="EMBL/GenBank/DDBJ databases">
        <title>The complete genome of Sphingomonas hengshuiensis sp. WHSC-8 isolated from soil of Hengshui Lake.</title>
        <authorList>
            <person name="Wei S."/>
            <person name="Guo J."/>
            <person name="Su C."/>
            <person name="Wu R."/>
            <person name="Zhang Z."/>
            <person name="Liang K."/>
            <person name="Li H."/>
            <person name="Wang T."/>
            <person name="Liu H."/>
            <person name="Zhang C."/>
            <person name="Li Z."/>
            <person name="Wang Q."/>
            <person name="Meng J."/>
        </authorList>
    </citation>
    <scope>NUCLEOTIDE SEQUENCE [LARGE SCALE GENOMIC DNA]</scope>
    <source>
        <strain evidence="3 4">WHSC-8</strain>
    </source>
</reference>